<proteinExistence type="inferred from homology"/>
<feature type="active site" description="Nucleophile" evidence="4 5">
    <location>
        <position position="73"/>
    </location>
</feature>
<evidence type="ECO:0000256" key="4">
    <source>
        <dbReference type="HAMAP-Rule" id="MF_00171"/>
    </source>
</evidence>
<dbReference type="Pfam" id="PF01416">
    <property type="entry name" value="PseudoU_synth_1"/>
    <property type="match status" value="2"/>
</dbReference>
<dbReference type="GO" id="GO:0003723">
    <property type="term" value="F:RNA binding"/>
    <property type="evidence" value="ECO:0007669"/>
    <property type="project" value="InterPro"/>
</dbReference>
<evidence type="ECO:0000256" key="2">
    <source>
        <dbReference type="ARBA" id="ARBA00022694"/>
    </source>
</evidence>
<evidence type="ECO:0000313" key="10">
    <source>
        <dbReference type="Proteomes" id="UP000505210"/>
    </source>
</evidence>
<dbReference type="NCBIfam" id="TIGR00071">
    <property type="entry name" value="hisT_truA"/>
    <property type="match status" value="1"/>
</dbReference>
<comment type="similarity">
    <text evidence="1 4 7">Belongs to the tRNA pseudouridine synthase TruA family.</text>
</comment>
<feature type="binding site" evidence="4 6">
    <location>
        <position position="131"/>
    </location>
    <ligand>
        <name>substrate</name>
    </ligand>
</feature>
<reference evidence="9 10" key="1">
    <citation type="submission" date="2020-05" db="EMBL/GenBank/DDBJ databases">
        <title>Complete genome sequence of of a novel Thermoleptolyngbya strain isolated from hot springs of Ganzi, Sichuan China.</title>
        <authorList>
            <person name="Tang J."/>
            <person name="Daroch M."/>
            <person name="Li L."/>
            <person name="Waleron K."/>
            <person name="Waleron M."/>
            <person name="Waleron M."/>
        </authorList>
    </citation>
    <scope>NUCLEOTIDE SEQUENCE [LARGE SCALE GENOMIC DNA]</scope>
    <source>
        <strain evidence="9 10">PKUAC-SCTA183</strain>
    </source>
</reference>
<dbReference type="InterPro" id="IPR020094">
    <property type="entry name" value="TruA/RsuA/RluB/E/F_N"/>
</dbReference>
<dbReference type="SUPFAM" id="SSF55120">
    <property type="entry name" value="Pseudouridine synthase"/>
    <property type="match status" value="1"/>
</dbReference>
<feature type="domain" description="Pseudouridine synthase I TruA alpha/beta" evidence="8">
    <location>
        <begin position="168"/>
        <end position="267"/>
    </location>
</feature>
<dbReference type="InterPro" id="IPR001406">
    <property type="entry name" value="PsdUridine_synth_TruA"/>
</dbReference>
<evidence type="ECO:0000256" key="6">
    <source>
        <dbReference type="PIRSR" id="PIRSR001430-2"/>
    </source>
</evidence>
<evidence type="ECO:0000256" key="5">
    <source>
        <dbReference type="PIRSR" id="PIRSR001430-1"/>
    </source>
</evidence>
<accession>A0A6M8BHQ0</accession>
<dbReference type="EMBL" id="CP053661">
    <property type="protein sequence ID" value="QKD84387.1"/>
    <property type="molecule type" value="Genomic_DNA"/>
</dbReference>
<dbReference type="InterPro" id="IPR020103">
    <property type="entry name" value="PsdUridine_synth_cat_dom_sf"/>
</dbReference>
<protein>
    <recommendedName>
        <fullName evidence="4">tRNA pseudouridine synthase A</fullName>
        <ecNumber evidence="4">5.4.99.12</ecNumber>
    </recommendedName>
    <alternativeName>
        <fullName evidence="4">tRNA pseudouridine(38-40) synthase</fullName>
    </alternativeName>
    <alternativeName>
        <fullName evidence="4">tRNA pseudouridylate synthase I</fullName>
    </alternativeName>
    <alternativeName>
        <fullName evidence="4">tRNA-uridine isomerase I</fullName>
    </alternativeName>
</protein>
<dbReference type="HAMAP" id="MF_00171">
    <property type="entry name" value="TruA"/>
    <property type="match status" value="1"/>
</dbReference>
<keyword evidence="10" id="KW-1185">Reference proteome</keyword>
<organism evidence="9 10">
    <name type="scientific">Thermoleptolyngbya sichuanensis A183</name>
    <dbReference type="NCBI Taxonomy" id="2737172"/>
    <lineage>
        <taxon>Bacteria</taxon>
        <taxon>Bacillati</taxon>
        <taxon>Cyanobacteriota</taxon>
        <taxon>Cyanophyceae</taxon>
        <taxon>Oculatellales</taxon>
        <taxon>Oculatellaceae</taxon>
        <taxon>Thermoleptolyngbya</taxon>
        <taxon>Thermoleptolyngbya sichuanensis</taxon>
    </lineage>
</organism>
<comment type="caution">
    <text evidence="4">Lacks conserved residue(s) required for the propagation of feature annotation.</text>
</comment>
<dbReference type="EC" id="5.4.99.12" evidence="4"/>
<dbReference type="InterPro" id="IPR020095">
    <property type="entry name" value="PsdUridine_synth_TruA_C"/>
</dbReference>
<dbReference type="Gene3D" id="3.30.70.660">
    <property type="entry name" value="Pseudouridine synthase I, catalytic domain, C-terminal subdomain"/>
    <property type="match status" value="1"/>
</dbReference>
<dbReference type="FunFam" id="3.30.70.580:FF:000001">
    <property type="entry name" value="tRNA pseudouridine synthase A"/>
    <property type="match status" value="1"/>
</dbReference>
<keyword evidence="2 4" id="KW-0819">tRNA processing</keyword>
<evidence type="ECO:0000256" key="1">
    <source>
        <dbReference type="ARBA" id="ARBA00009375"/>
    </source>
</evidence>
<dbReference type="GO" id="GO:0031119">
    <property type="term" value="P:tRNA pseudouridine synthesis"/>
    <property type="evidence" value="ECO:0007669"/>
    <property type="project" value="UniProtKB-UniRule"/>
</dbReference>
<dbReference type="InterPro" id="IPR020097">
    <property type="entry name" value="PsdUridine_synth_TruA_a/b_dom"/>
</dbReference>
<evidence type="ECO:0000256" key="3">
    <source>
        <dbReference type="ARBA" id="ARBA00023235"/>
    </source>
</evidence>
<dbReference type="PANTHER" id="PTHR11142">
    <property type="entry name" value="PSEUDOURIDYLATE SYNTHASE"/>
    <property type="match status" value="1"/>
</dbReference>
<feature type="domain" description="Pseudouridine synthase I TruA alpha/beta" evidence="8">
    <location>
        <begin position="29"/>
        <end position="124"/>
    </location>
</feature>
<comment type="catalytic activity">
    <reaction evidence="4 7">
        <text>uridine(38/39/40) in tRNA = pseudouridine(38/39/40) in tRNA</text>
        <dbReference type="Rhea" id="RHEA:22376"/>
        <dbReference type="Rhea" id="RHEA-COMP:10085"/>
        <dbReference type="Rhea" id="RHEA-COMP:10087"/>
        <dbReference type="ChEBI" id="CHEBI:65314"/>
        <dbReference type="ChEBI" id="CHEBI:65315"/>
        <dbReference type="EC" id="5.4.99.12"/>
    </reaction>
</comment>
<evidence type="ECO:0000259" key="8">
    <source>
        <dbReference type="Pfam" id="PF01416"/>
    </source>
</evidence>
<keyword evidence="3 4" id="KW-0413">Isomerase</keyword>
<dbReference type="RefSeq" id="WP_172358426.1">
    <property type="nucleotide sequence ID" value="NZ_CP053661.1"/>
</dbReference>
<evidence type="ECO:0000256" key="7">
    <source>
        <dbReference type="RuleBase" id="RU003792"/>
    </source>
</evidence>
<comment type="subunit">
    <text evidence="4">Homodimer.</text>
</comment>
<evidence type="ECO:0000313" key="9">
    <source>
        <dbReference type="EMBL" id="QKD84387.1"/>
    </source>
</evidence>
<gene>
    <name evidence="4 9" type="primary">truA</name>
    <name evidence="9" type="ORF">HPC62_21355</name>
</gene>
<dbReference type="PANTHER" id="PTHR11142:SF0">
    <property type="entry name" value="TRNA PSEUDOURIDINE SYNTHASE-LIKE 1"/>
    <property type="match status" value="1"/>
</dbReference>
<dbReference type="PIRSF" id="PIRSF001430">
    <property type="entry name" value="tRNA_psdUrid_synth"/>
    <property type="match status" value="1"/>
</dbReference>
<dbReference type="GO" id="GO:0160147">
    <property type="term" value="F:tRNA pseudouridine(38-40) synthase activity"/>
    <property type="evidence" value="ECO:0007669"/>
    <property type="project" value="UniProtKB-EC"/>
</dbReference>
<sequence length="298" mass="33581">MAIALPTLKESASSGEACSVDSQRVALVIQYLGTRFHGWQRQAQHRTVQEEIERAIAAVLGHSVTLHGAGRTDSGVHAAAQVAHFDAATLIPPYRWRDILNSRLPEDVLIRASAPVDRSWHARFSAIWRRYRYTLYTDACPNLFVRPFSWHYYHAPLDVEAMQKALTPLLGRQHLAAFHRAGSKRAHSWVDVQAVECVRRGPFVQLEIQASGFLYGMVRLLVGMLVDVGRGERSPTEFTRLWQEQRRDEVKYAAPPQGLCLLRVGYPDSPFEPSLWYDTQPQFLLPLTEPAIAVASSS</sequence>
<name>A0A6M8BHQ0_9CYAN</name>
<dbReference type="AlphaFoldDB" id="A0A6M8BHQ0"/>
<dbReference type="CDD" id="cd02570">
    <property type="entry name" value="PseudoU_synth_EcTruA"/>
    <property type="match status" value="1"/>
</dbReference>
<dbReference type="KEGG" id="theu:HPC62_21355"/>
<dbReference type="Proteomes" id="UP000505210">
    <property type="component" value="Chromosome"/>
</dbReference>
<dbReference type="Gene3D" id="3.30.70.580">
    <property type="entry name" value="Pseudouridine synthase I, catalytic domain, N-terminal subdomain"/>
    <property type="match status" value="1"/>
</dbReference>
<comment type="function">
    <text evidence="4">Formation of pseudouridine at positions 38, 39 and 40 in the anticodon stem and loop of transfer RNAs.</text>
</comment>